<dbReference type="Proteomes" id="UP000478090">
    <property type="component" value="Unassembled WGS sequence"/>
</dbReference>
<evidence type="ECO:0000259" key="4">
    <source>
        <dbReference type="Pfam" id="PF18559"/>
    </source>
</evidence>
<protein>
    <submittedName>
        <fullName evidence="5">1,4-beta-D-glucan glucohydrolase</fullName>
    </submittedName>
</protein>
<name>A0ABW9VLS7_9BURK</name>
<evidence type="ECO:0000259" key="3">
    <source>
        <dbReference type="Pfam" id="PF13472"/>
    </source>
</evidence>
<organism evidence="5 6">
    <name type="scientific">Duganella qianjiadongensis</name>
    <dbReference type="NCBI Taxonomy" id="2692176"/>
    <lineage>
        <taxon>Bacteria</taxon>
        <taxon>Pseudomonadati</taxon>
        <taxon>Pseudomonadota</taxon>
        <taxon>Betaproteobacteria</taxon>
        <taxon>Burkholderiales</taxon>
        <taxon>Oxalobacteraceae</taxon>
        <taxon>Telluria group</taxon>
        <taxon>Duganella</taxon>
    </lineage>
</organism>
<dbReference type="Pfam" id="PF13472">
    <property type="entry name" value="Lipase_GDSL_2"/>
    <property type="match status" value="1"/>
</dbReference>
<dbReference type="SUPFAM" id="SSF49785">
    <property type="entry name" value="Galactose-binding domain-like"/>
    <property type="match status" value="1"/>
</dbReference>
<evidence type="ECO:0000313" key="6">
    <source>
        <dbReference type="Proteomes" id="UP000478090"/>
    </source>
</evidence>
<dbReference type="CDD" id="cd01820">
    <property type="entry name" value="PAF_acetylesterase_like"/>
    <property type="match status" value="1"/>
</dbReference>
<sequence>MHTLRLAIASLVAITLPALAPAGAADLTLYNGQAASSQPVTLVAHELAAPMQAGKALSLSGAGGSASVTPGQVDGQRHALVLRWEQAWYAALRLTPATALNLQMLAPHATLEFDLRVAQLEQGGIDFKMACGEACQRKLGYVVPGRAMQGKGWQHLSFALSCFARAGDDFSKVDVPFALEANGTGEVALANVRIVAHGKASQSCPDYRSIAFAPSPLNQAWAMPRWMQRHEQKLVLKQQLLSAGTPPQLVFIGDSITEGWEKEGSAVWQQHYAPYHALNLGYGGDHTENVLWRLQHGEVDGLQPKVAVLMIGTNNTGDRQDQPEVTAAGVERILAELRQRLPQTRVLLLAIFPREASANAVLRRINEQINVRLAALADGERVVFANLNSAMLDADGRLDTAIMPDLLHPQQRGYAIWAEAMQPVLEHMLASQL</sequence>
<evidence type="ECO:0000256" key="2">
    <source>
        <dbReference type="SAM" id="SignalP"/>
    </source>
</evidence>
<feature type="chain" id="PRO_5045696059" evidence="2">
    <location>
        <begin position="25"/>
        <end position="433"/>
    </location>
</feature>
<comment type="caution">
    <text evidence="5">The sequence shown here is derived from an EMBL/GenBank/DDBJ whole genome shotgun (WGS) entry which is preliminary data.</text>
</comment>
<dbReference type="PANTHER" id="PTHR11852">
    <property type="entry name" value="PLATELET-ACTIVATING FACTOR ACETYLHYDROLASE"/>
    <property type="match status" value="1"/>
</dbReference>
<dbReference type="Gene3D" id="3.40.50.1110">
    <property type="entry name" value="SGNH hydrolase"/>
    <property type="match status" value="1"/>
</dbReference>
<feature type="domain" description="ExoP galactose-binding-like" evidence="4">
    <location>
        <begin position="63"/>
        <end position="194"/>
    </location>
</feature>
<gene>
    <name evidence="5" type="ORF">GTP27_09590</name>
</gene>
<evidence type="ECO:0000313" key="5">
    <source>
        <dbReference type="EMBL" id="MYM39580.1"/>
    </source>
</evidence>
<reference evidence="5 6" key="1">
    <citation type="submission" date="2019-12" db="EMBL/GenBank/DDBJ databases">
        <title>Novel species isolated from a subtropical stream in China.</title>
        <authorList>
            <person name="Lu H."/>
        </authorList>
    </citation>
    <scope>NUCLEOTIDE SEQUENCE [LARGE SCALE GENOMIC DNA]</scope>
    <source>
        <strain evidence="5 6">CY13W</strain>
    </source>
</reference>
<dbReference type="Gene3D" id="2.60.120.430">
    <property type="entry name" value="Galactose-binding lectin"/>
    <property type="match status" value="1"/>
</dbReference>
<feature type="signal peptide" evidence="2">
    <location>
        <begin position="1"/>
        <end position="24"/>
    </location>
</feature>
<feature type="domain" description="SGNH hydrolase-type esterase" evidence="3">
    <location>
        <begin position="251"/>
        <end position="416"/>
    </location>
</feature>
<dbReference type="InterPro" id="IPR036514">
    <property type="entry name" value="SGNH_hydro_sf"/>
</dbReference>
<dbReference type="PANTHER" id="PTHR11852:SF0">
    <property type="entry name" value="PLATELET-ACTIVATING FACTOR ACETYLHYDROLASE IB SUBUNIT BETA HOMOLOG"/>
    <property type="match status" value="1"/>
</dbReference>
<dbReference type="InterPro" id="IPR008979">
    <property type="entry name" value="Galactose-bd-like_sf"/>
</dbReference>
<proteinExistence type="inferred from homology"/>
<dbReference type="Pfam" id="PF18559">
    <property type="entry name" value="Exop_C"/>
    <property type="match status" value="1"/>
</dbReference>
<keyword evidence="6" id="KW-1185">Reference proteome</keyword>
<keyword evidence="2" id="KW-0732">Signal</keyword>
<dbReference type="EMBL" id="WWCM01000005">
    <property type="protein sequence ID" value="MYM39580.1"/>
    <property type="molecule type" value="Genomic_DNA"/>
</dbReference>
<dbReference type="InterPro" id="IPR041443">
    <property type="entry name" value="Exop_C"/>
</dbReference>
<accession>A0ABW9VLS7</accession>
<dbReference type="SUPFAM" id="SSF52266">
    <property type="entry name" value="SGNH hydrolase"/>
    <property type="match status" value="1"/>
</dbReference>
<evidence type="ECO:0000256" key="1">
    <source>
        <dbReference type="ARBA" id="ARBA00038184"/>
    </source>
</evidence>
<dbReference type="InterPro" id="IPR013830">
    <property type="entry name" value="SGNH_hydro"/>
</dbReference>
<comment type="similarity">
    <text evidence="1">Belongs to the 'GDSL' lipolytic enzyme family. Platelet-activating factor acetylhydrolase IB beta/gamma subunits subfamily.</text>
</comment>